<dbReference type="NCBIfam" id="TIGR02802">
    <property type="entry name" value="Pal_lipo"/>
    <property type="match status" value="1"/>
</dbReference>
<dbReference type="PANTHER" id="PTHR30329">
    <property type="entry name" value="STATOR ELEMENT OF FLAGELLAR MOTOR COMPLEX"/>
    <property type="match status" value="1"/>
</dbReference>
<keyword evidence="7 10" id="KW-0449">Lipoprotein</keyword>
<keyword evidence="5" id="KW-0564">Palmitate</keyword>
<dbReference type="PROSITE" id="PS51123">
    <property type="entry name" value="OMPA_2"/>
    <property type="match status" value="1"/>
</dbReference>
<reference evidence="10" key="1">
    <citation type="submission" date="2015-10" db="EMBL/GenBank/DDBJ databases">
        <authorList>
            <person name="Gilbert D.G."/>
        </authorList>
    </citation>
    <scope>NUCLEOTIDE SEQUENCE</scope>
</reference>
<evidence type="ECO:0000259" key="9">
    <source>
        <dbReference type="PROSITE" id="PS51123"/>
    </source>
</evidence>
<accession>A0A160TKN1</accession>
<evidence type="ECO:0000256" key="4">
    <source>
        <dbReference type="ARBA" id="ARBA00023136"/>
    </source>
</evidence>
<sequence length="168" mass="17823">MNKLVLTAVIGAAMLTGCASKRLPVDGNSYAPGAGETPVAENTLASLQADLAASAGSDRVLFGYDSFTLTQEARQTLVRQAEWLRRHPDVAFSIEGHCDERGTRDYNLALGDRRARAAAALLAAEGISPMRIRTISYGKERPEALGSDETSYAANRRAVSIVIGNNGG</sequence>
<dbReference type="PROSITE" id="PS51257">
    <property type="entry name" value="PROKAR_LIPOPROTEIN"/>
    <property type="match status" value="1"/>
</dbReference>
<dbReference type="InterPro" id="IPR014169">
    <property type="entry name" value="Pal_lipo_C"/>
</dbReference>
<dbReference type="SUPFAM" id="SSF103088">
    <property type="entry name" value="OmpA-like"/>
    <property type="match status" value="1"/>
</dbReference>
<dbReference type="PANTHER" id="PTHR30329:SF21">
    <property type="entry name" value="LIPOPROTEIN YIAD-RELATED"/>
    <property type="match status" value="1"/>
</dbReference>
<dbReference type="InterPro" id="IPR039001">
    <property type="entry name" value="Pal"/>
</dbReference>
<dbReference type="CDD" id="cd07185">
    <property type="entry name" value="OmpA_C-like"/>
    <property type="match status" value="1"/>
</dbReference>
<protein>
    <submittedName>
        <fullName evidence="10">18K peptidoglycan-associated outer membrane lipoprotein Peptidoglycan-associated lipoprotein Outer membrane protein P6 OmpA/MotB</fullName>
    </submittedName>
</protein>
<dbReference type="Pfam" id="PF00691">
    <property type="entry name" value="OmpA"/>
    <property type="match status" value="1"/>
</dbReference>
<keyword evidence="6" id="KW-0998">Cell outer membrane</keyword>
<dbReference type="GO" id="GO:0051301">
    <property type="term" value="P:cell division"/>
    <property type="evidence" value="ECO:0007669"/>
    <property type="project" value="UniProtKB-KW"/>
</dbReference>
<keyword evidence="8" id="KW-0131">Cell cycle</keyword>
<evidence type="ECO:0000256" key="6">
    <source>
        <dbReference type="ARBA" id="ARBA00023237"/>
    </source>
</evidence>
<dbReference type="InterPro" id="IPR050330">
    <property type="entry name" value="Bact_OuterMem_StrucFunc"/>
</dbReference>
<organism evidence="10">
    <name type="scientific">hydrothermal vent metagenome</name>
    <dbReference type="NCBI Taxonomy" id="652676"/>
    <lineage>
        <taxon>unclassified sequences</taxon>
        <taxon>metagenomes</taxon>
        <taxon>ecological metagenomes</taxon>
    </lineage>
</organism>
<evidence type="ECO:0000256" key="8">
    <source>
        <dbReference type="ARBA" id="ARBA00023306"/>
    </source>
</evidence>
<dbReference type="Gene3D" id="3.30.1330.60">
    <property type="entry name" value="OmpA-like domain"/>
    <property type="match status" value="1"/>
</dbReference>
<comment type="subcellular location">
    <subcellularLocation>
        <location evidence="1">Cell outer membrane</location>
    </subcellularLocation>
</comment>
<gene>
    <name evidence="10" type="ORF">MGWOODY_Smn3866</name>
</gene>
<dbReference type="EMBL" id="CZQE01000195">
    <property type="protein sequence ID" value="CUS44938.1"/>
    <property type="molecule type" value="Genomic_DNA"/>
</dbReference>
<keyword evidence="4" id="KW-0472">Membrane</keyword>
<feature type="domain" description="OmpA-like" evidence="9">
    <location>
        <begin position="49"/>
        <end position="166"/>
    </location>
</feature>
<evidence type="ECO:0000256" key="1">
    <source>
        <dbReference type="ARBA" id="ARBA00004442"/>
    </source>
</evidence>
<keyword evidence="2" id="KW-0132">Cell division</keyword>
<dbReference type="InterPro" id="IPR006664">
    <property type="entry name" value="OMP_bac"/>
</dbReference>
<dbReference type="AlphaFoldDB" id="A0A160TKN1"/>
<dbReference type="HAMAP" id="MF_02204">
    <property type="entry name" value="Pal"/>
    <property type="match status" value="1"/>
</dbReference>
<evidence type="ECO:0000256" key="3">
    <source>
        <dbReference type="ARBA" id="ARBA00022729"/>
    </source>
</evidence>
<dbReference type="GO" id="GO:0009279">
    <property type="term" value="C:cell outer membrane"/>
    <property type="evidence" value="ECO:0007669"/>
    <property type="project" value="UniProtKB-SubCell"/>
</dbReference>
<proteinExistence type="inferred from homology"/>
<keyword evidence="3" id="KW-0732">Signal</keyword>
<evidence type="ECO:0000313" key="10">
    <source>
        <dbReference type="EMBL" id="CUS44938.1"/>
    </source>
</evidence>
<dbReference type="InterPro" id="IPR036737">
    <property type="entry name" value="OmpA-like_sf"/>
</dbReference>
<dbReference type="PRINTS" id="PR01021">
    <property type="entry name" value="OMPADOMAIN"/>
</dbReference>
<evidence type="ECO:0000256" key="2">
    <source>
        <dbReference type="ARBA" id="ARBA00022618"/>
    </source>
</evidence>
<evidence type="ECO:0000256" key="5">
    <source>
        <dbReference type="ARBA" id="ARBA00023139"/>
    </source>
</evidence>
<name>A0A160TKN1_9ZZZZ</name>
<dbReference type="InterPro" id="IPR006665">
    <property type="entry name" value="OmpA-like"/>
</dbReference>
<evidence type="ECO:0000256" key="7">
    <source>
        <dbReference type="ARBA" id="ARBA00023288"/>
    </source>
</evidence>